<evidence type="ECO:0000313" key="1">
    <source>
        <dbReference type="EMBL" id="CAA7054779.1"/>
    </source>
</evidence>
<dbReference type="AlphaFoldDB" id="A0A6D2KJX1"/>
<protein>
    <submittedName>
        <fullName evidence="1">Uncharacterized protein</fullName>
    </submittedName>
</protein>
<gene>
    <name evidence="1" type="ORF">MERR_LOCUS42015</name>
</gene>
<name>A0A6D2KJX1_9BRAS</name>
<evidence type="ECO:0000313" key="2">
    <source>
        <dbReference type="Proteomes" id="UP000467841"/>
    </source>
</evidence>
<reference evidence="1" key="1">
    <citation type="submission" date="2020-01" db="EMBL/GenBank/DDBJ databases">
        <authorList>
            <person name="Mishra B."/>
        </authorList>
    </citation>
    <scope>NUCLEOTIDE SEQUENCE [LARGE SCALE GENOMIC DNA]</scope>
</reference>
<proteinExistence type="predicted"/>
<sequence>MHKMADELKTSRRREHRWKLILWSKKHQEEEKEEKVEQNTIQQKETYPKDVWRARTNQLPILSFEQPQISQGAIKHKVFGAYGEGGTGGDDRR</sequence>
<dbReference type="EMBL" id="CACVBM020001590">
    <property type="protein sequence ID" value="CAA7054779.1"/>
    <property type="molecule type" value="Genomic_DNA"/>
</dbReference>
<organism evidence="1 2">
    <name type="scientific">Microthlaspi erraticum</name>
    <dbReference type="NCBI Taxonomy" id="1685480"/>
    <lineage>
        <taxon>Eukaryota</taxon>
        <taxon>Viridiplantae</taxon>
        <taxon>Streptophyta</taxon>
        <taxon>Embryophyta</taxon>
        <taxon>Tracheophyta</taxon>
        <taxon>Spermatophyta</taxon>
        <taxon>Magnoliopsida</taxon>
        <taxon>eudicotyledons</taxon>
        <taxon>Gunneridae</taxon>
        <taxon>Pentapetalae</taxon>
        <taxon>rosids</taxon>
        <taxon>malvids</taxon>
        <taxon>Brassicales</taxon>
        <taxon>Brassicaceae</taxon>
        <taxon>Coluteocarpeae</taxon>
        <taxon>Microthlaspi</taxon>
    </lineage>
</organism>
<accession>A0A6D2KJX1</accession>
<keyword evidence="2" id="KW-1185">Reference proteome</keyword>
<dbReference type="Proteomes" id="UP000467841">
    <property type="component" value="Unassembled WGS sequence"/>
</dbReference>
<comment type="caution">
    <text evidence="1">The sequence shown here is derived from an EMBL/GenBank/DDBJ whole genome shotgun (WGS) entry which is preliminary data.</text>
</comment>